<name>A0A1A8LCW0_9TELE</name>
<keyword evidence="1" id="KW-0732">Signal</keyword>
<feature type="non-terminal residue" evidence="2">
    <location>
        <position position="122"/>
    </location>
</feature>
<dbReference type="EMBL" id="HAEF01004829">
    <property type="protein sequence ID" value="SBR42211.1"/>
    <property type="molecule type" value="Transcribed_RNA"/>
</dbReference>
<feature type="non-terminal residue" evidence="2">
    <location>
        <position position="1"/>
    </location>
</feature>
<evidence type="ECO:0000313" key="2">
    <source>
        <dbReference type="EMBL" id="SBR42211.1"/>
    </source>
</evidence>
<reference evidence="2" key="1">
    <citation type="submission" date="2016-05" db="EMBL/GenBank/DDBJ databases">
        <authorList>
            <person name="Lavstsen T."/>
            <person name="Jespersen J.S."/>
        </authorList>
    </citation>
    <scope>NUCLEOTIDE SEQUENCE</scope>
    <source>
        <tissue evidence="2">Brain</tissue>
    </source>
</reference>
<feature type="chain" id="PRO_5008374150" evidence="1">
    <location>
        <begin position="27"/>
        <end position="122"/>
    </location>
</feature>
<organism evidence="2">
    <name type="scientific">Nothobranchius pienaari</name>
    <dbReference type="NCBI Taxonomy" id="704102"/>
    <lineage>
        <taxon>Eukaryota</taxon>
        <taxon>Metazoa</taxon>
        <taxon>Chordata</taxon>
        <taxon>Craniata</taxon>
        <taxon>Vertebrata</taxon>
        <taxon>Euteleostomi</taxon>
        <taxon>Actinopterygii</taxon>
        <taxon>Neopterygii</taxon>
        <taxon>Teleostei</taxon>
        <taxon>Neoteleostei</taxon>
        <taxon>Acanthomorphata</taxon>
        <taxon>Ovalentaria</taxon>
        <taxon>Atherinomorphae</taxon>
        <taxon>Cyprinodontiformes</taxon>
        <taxon>Nothobranchiidae</taxon>
        <taxon>Nothobranchius</taxon>
    </lineage>
</organism>
<protein>
    <submittedName>
        <fullName evidence="2">Thrombospondin 1b</fullName>
    </submittedName>
</protein>
<sequence>AGVTGHPGRHALLPVVLASSLAFASATPPLLSWEARTVWERAGRLRSARSPHVRSMGTGDPGHPGVYAHSAAVVVSRLVSVFAMILLHSTVVKSVLAMPSTNRCATRNPVQLMDACPTLAFL</sequence>
<proteinExistence type="predicted"/>
<gene>
    <name evidence="2" type="primary">THBS1B</name>
</gene>
<reference evidence="2" key="2">
    <citation type="submission" date="2016-06" db="EMBL/GenBank/DDBJ databases">
        <title>The genome of a short-lived fish provides insights into sex chromosome evolution and the genetic control of aging.</title>
        <authorList>
            <person name="Reichwald K."/>
            <person name="Felder M."/>
            <person name="Petzold A."/>
            <person name="Koch P."/>
            <person name="Groth M."/>
            <person name="Platzer M."/>
        </authorList>
    </citation>
    <scope>NUCLEOTIDE SEQUENCE</scope>
    <source>
        <tissue evidence="2">Brain</tissue>
    </source>
</reference>
<accession>A0A1A8LCW0</accession>
<dbReference type="AlphaFoldDB" id="A0A1A8LCW0"/>
<evidence type="ECO:0000256" key="1">
    <source>
        <dbReference type="SAM" id="SignalP"/>
    </source>
</evidence>
<feature type="signal peptide" evidence="1">
    <location>
        <begin position="1"/>
        <end position="26"/>
    </location>
</feature>